<dbReference type="InterPro" id="IPR036056">
    <property type="entry name" value="Fibrinogen-like_C"/>
</dbReference>
<evidence type="ECO:0000313" key="3">
    <source>
        <dbReference type="EMBL" id="CAL4087420.1"/>
    </source>
</evidence>
<evidence type="ECO:0000259" key="2">
    <source>
        <dbReference type="PROSITE" id="PS51406"/>
    </source>
</evidence>
<dbReference type="PROSITE" id="PS51406">
    <property type="entry name" value="FIBRINOGEN_C_2"/>
    <property type="match status" value="1"/>
</dbReference>
<dbReference type="Pfam" id="PF00147">
    <property type="entry name" value="Fibrinogen_C"/>
    <property type="match status" value="1"/>
</dbReference>
<keyword evidence="1" id="KW-1015">Disulfide bond</keyword>
<name>A0AAV2QKD6_MEGNR</name>
<feature type="non-terminal residue" evidence="3">
    <location>
        <position position="138"/>
    </location>
</feature>
<dbReference type="SMART" id="SM00186">
    <property type="entry name" value="FBG"/>
    <property type="match status" value="1"/>
</dbReference>
<sequence length="138" mass="15808">FGNVAEEHYLGNELISALTDQAVNELWVDMEEWEGITAYAHYQAFHIDISRYYRLNVFNYEGTAGEYLIDTHDGQHFTTFDADHDSNDSGNCAEMRGGAWWYNACSTSDLNGPYGAGFYWGTYNLKKSKMMIRPYSLV</sequence>
<dbReference type="AlphaFoldDB" id="A0AAV2QKD6"/>
<accession>A0AAV2QKD6</accession>
<dbReference type="PROSITE" id="PS00514">
    <property type="entry name" value="FIBRINOGEN_C_1"/>
    <property type="match status" value="1"/>
</dbReference>
<protein>
    <recommendedName>
        <fullName evidence="2">Fibrinogen C-terminal domain-containing protein</fullName>
    </recommendedName>
</protein>
<evidence type="ECO:0000256" key="1">
    <source>
        <dbReference type="ARBA" id="ARBA00023157"/>
    </source>
</evidence>
<feature type="non-terminal residue" evidence="3">
    <location>
        <position position="1"/>
    </location>
</feature>
<dbReference type="InterPro" id="IPR014716">
    <property type="entry name" value="Fibrinogen_a/b/g_C_1"/>
</dbReference>
<keyword evidence="4" id="KW-1185">Reference proteome</keyword>
<dbReference type="Gene3D" id="3.90.215.10">
    <property type="entry name" value="Gamma Fibrinogen, chain A, domain 1"/>
    <property type="match status" value="1"/>
</dbReference>
<dbReference type="SUPFAM" id="SSF56496">
    <property type="entry name" value="Fibrinogen C-terminal domain-like"/>
    <property type="match status" value="1"/>
</dbReference>
<dbReference type="PANTHER" id="PTHR19143">
    <property type="entry name" value="FIBRINOGEN/TENASCIN/ANGIOPOEITIN"/>
    <property type="match status" value="1"/>
</dbReference>
<reference evidence="3 4" key="1">
    <citation type="submission" date="2024-05" db="EMBL/GenBank/DDBJ databases">
        <authorList>
            <person name="Wallberg A."/>
        </authorList>
    </citation>
    <scope>NUCLEOTIDE SEQUENCE [LARGE SCALE GENOMIC DNA]</scope>
</reference>
<proteinExistence type="predicted"/>
<dbReference type="InterPro" id="IPR050373">
    <property type="entry name" value="Fibrinogen_C-term_domain"/>
</dbReference>
<dbReference type="InterPro" id="IPR020837">
    <property type="entry name" value="Fibrinogen_CS"/>
</dbReference>
<feature type="domain" description="Fibrinogen C-terminal" evidence="2">
    <location>
        <begin position="1"/>
        <end position="136"/>
    </location>
</feature>
<dbReference type="GO" id="GO:0005615">
    <property type="term" value="C:extracellular space"/>
    <property type="evidence" value="ECO:0007669"/>
    <property type="project" value="TreeGrafter"/>
</dbReference>
<dbReference type="EMBL" id="CAXKWB010007489">
    <property type="protein sequence ID" value="CAL4087420.1"/>
    <property type="molecule type" value="Genomic_DNA"/>
</dbReference>
<organism evidence="3 4">
    <name type="scientific">Meganyctiphanes norvegica</name>
    <name type="common">Northern krill</name>
    <name type="synonym">Thysanopoda norvegica</name>
    <dbReference type="NCBI Taxonomy" id="48144"/>
    <lineage>
        <taxon>Eukaryota</taxon>
        <taxon>Metazoa</taxon>
        <taxon>Ecdysozoa</taxon>
        <taxon>Arthropoda</taxon>
        <taxon>Crustacea</taxon>
        <taxon>Multicrustacea</taxon>
        <taxon>Malacostraca</taxon>
        <taxon>Eumalacostraca</taxon>
        <taxon>Eucarida</taxon>
        <taxon>Euphausiacea</taxon>
        <taxon>Euphausiidae</taxon>
        <taxon>Meganyctiphanes</taxon>
    </lineage>
</organism>
<dbReference type="PANTHER" id="PTHR19143:SF394">
    <property type="entry name" value="ANGIOPOIETIN-RELATED PROTEIN 3-LIKE"/>
    <property type="match status" value="1"/>
</dbReference>
<dbReference type="InterPro" id="IPR002181">
    <property type="entry name" value="Fibrinogen_a/b/g_C_dom"/>
</dbReference>
<dbReference type="Proteomes" id="UP001497623">
    <property type="component" value="Unassembled WGS sequence"/>
</dbReference>
<evidence type="ECO:0000313" key="4">
    <source>
        <dbReference type="Proteomes" id="UP001497623"/>
    </source>
</evidence>
<gene>
    <name evidence="3" type="ORF">MNOR_LOCUS13223</name>
</gene>
<comment type="caution">
    <text evidence="3">The sequence shown here is derived from an EMBL/GenBank/DDBJ whole genome shotgun (WGS) entry which is preliminary data.</text>
</comment>